<dbReference type="PANTHER" id="PTHR36117">
    <property type="entry name" value="4-HYDROXYPHENYLACETATE 3-MONOOXYGENASE-RELATED"/>
    <property type="match status" value="1"/>
</dbReference>
<dbReference type="Pfam" id="PF11794">
    <property type="entry name" value="HpaB_N"/>
    <property type="match status" value="1"/>
</dbReference>
<dbReference type="EC" id="5.3.3.3" evidence="6"/>
<evidence type="ECO:0000256" key="2">
    <source>
        <dbReference type="ARBA" id="ARBA00022827"/>
    </source>
</evidence>
<evidence type="ECO:0000256" key="1">
    <source>
        <dbReference type="ARBA" id="ARBA00022630"/>
    </source>
</evidence>
<gene>
    <name evidence="6" type="ORF">MNBD_UNCLBAC01-1719</name>
</gene>
<dbReference type="InterPro" id="IPR004925">
    <property type="entry name" value="HpaB/PvcC/4-BUDH"/>
</dbReference>
<protein>
    <submittedName>
        <fullName evidence="6">4-hydroxybutanoyl-CoA dehydratase / Vinylacetyl-CoA Delta-isomerase</fullName>
        <ecNumber evidence="6">4.2.1.120</ecNumber>
        <ecNumber evidence="6">5.3.3.3</ecNumber>
    </submittedName>
</protein>
<feature type="domain" description="HpaB/PvcC/4-BUDH N-terminal" evidence="5">
    <location>
        <begin position="5"/>
        <end position="278"/>
    </location>
</feature>
<dbReference type="InterPro" id="IPR046373">
    <property type="entry name" value="Acyl-CoA_Oxase/DH_mid-dom_sf"/>
</dbReference>
<keyword evidence="3" id="KW-0560">Oxidoreductase</keyword>
<dbReference type="SUPFAM" id="SSF47203">
    <property type="entry name" value="Acyl-CoA dehydrogenase C-terminal domain-like"/>
    <property type="match status" value="1"/>
</dbReference>
<accession>A0A3B1D8V1</accession>
<proteinExistence type="predicted"/>
<keyword evidence="2" id="KW-0274">FAD</keyword>
<reference evidence="6" key="1">
    <citation type="submission" date="2018-06" db="EMBL/GenBank/DDBJ databases">
        <authorList>
            <person name="Zhirakovskaya E."/>
        </authorList>
    </citation>
    <scope>NUCLEOTIDE SEQUENCE</scope>
</reference>
<dbReference type="InterPro" id="IPR036250">
    <property type="entry name" value="AcylCo_DH-like_C"/>
</dbReference>
<dbReference type="Gene3D" id="1.10.3140.10">
    <property type="entry name" value="4-hydroxybutyryl-coa dehydratase, domain 1"/>
    <property type="match status" value="1"/>
</dbReference>
<dbReference type="SUPFAM" id="SSF56645">
    <property type="entry name" value="Acyl-CoA dehydrogenase NM domain-like"/>
    <property type="match status" value="1"/>
</dbReference>
<dbReference type="GO" id="GO:0050393">
    <property type="term" value="F:vinylacetyl-CoA delta-isomerase activity"/>
    <property type="evidence" value="ECO:0007669"/>
    <property type="project" value="UniProtKB-EC"/>
</dbReference>
<sequence length="483" mass="53863">MSVKTAQEYRESLAKRKPLKVYWNGGKLEDPIQHPIVKSSVNSVALTYELAHDPQHQHLLREKSSLTGDTINRFCHLHQSTDDLLKKIQMQRLLGQKCGTCFQRCVGMDAMNAVFSITFLIDKKHNTDYHQRFKKYVQKAQDEDLVIDGCMTDPKGDRSKRPSEQKDPDLYVHVVERREDGVVIRGAKAHQTGAINSHYHLIMPTTAMREGDEEYAVCCSVAADHPGITYIYGRQSCDLRKLDESKAGDIDSGNPCFGGQECLVVFDNVFVPNEDIFMDGEIEFTGSLVESFAGYHRQSYCCKTGVGDVMIGAAACMAQYNGTTKASHIKDKIVEMNLMNETIYSCGVAAAVLGKKTEAGNYLIDLLSANICKQHVTRYPYEIARLLQDIAGGLMVTLPSAKDFDNAETKSLLEKYLVGAEGVDIFDRVKMLRLIENLTLGRAAVGYLTESLHGAGSPQAQRIMISRLVNLKEKMDMAKNLVQ</sequence>
<dbReference type="AlphaFoldDB" id="A0A3B1D8V1"/>
<dbReference type="InterPro" id="IPR024719">
    <property type="entry name" value="HpaB/PvcC/4-BUDH_C"/>
</dbReference>
<dbReference type="InterPro" id="IPR009100">
    <property type="entry name" value="AcylCoA_DH/oxidase_NM_dom_sf"/>
</dbReference>
<keyword evidence="6" id="KW-0456">Lyase</keyword>
<evidence type="ECO:0000313" key="6">
    <source>
        <dbReference type="EMBL" id="VAX35261.1"/>
    </source>
</evidence>
<evidence type="ECO:0000259" key="4">
    <source>
        <dbReference type="Pfam" id="PF03241"/>
    </source>
</evidence>
<dbReference type="PIRSF" id="PIRSF000331">
    <property type="entry name" value="HpaA_HpaB"/>
    <property type="match status" value="1"/>
</dbReference>
<organism evidence="6">
    <name type="scientific">hydrothermal vent metagenome</name>
    <dbReference type="NCBI Taxonomy" id="652676"/>
    <lineage>
        <taxon>unclassified sequences</taxon>
        <taxon>metagenomes</taxon>
        <taxon>ecological metagenomes</taxon>
    </lineage>
</organism>
<name>A0A3B1D8V1_9ZZZZ</name>
<dbReference type="Pfam" id="PF03241">
    <property type="entry name" value="HpaB"/>
    <property type="match status" value="1"/>
</dbReference>
<dbReference type="InterPro" id="IPR024674">
    <property type="entry name" value="HpaB/PvcC/4-BUDH_N"/>
</dbReference>
<evidence type="ECO:0000256" key="3">
    <source>
        <dbReference type="ARBA" id="ARBA00023002"/>
    </source>
</evidence>
<dbReference type="Gene3D" id="2.40.110.10">
    <property type="entry name" value="Butyryl-CoA Dehydrogenase, subunit A, domain 2"/>
    <property type="match status" value="1"/>
</dbReference>
<keyword evidence="1" id="KW-0285">Flavoprotein</keyword>
<dbReference type="GO" id="GO:0043721">
    <property type="term" value="F:4-hydroxybutanoyl-CoA dehydratase activity"/>
    <property type="evidence" value="ECO:0007669"/>
    <property type="project" value="UniProtKB-EC"/>
</dbReference>
<dbReference type="EC" id="4.2.1.120" evidence="6"/>
<dbReference type="PANTHER" id="PTHR36117:SF3">
    <property type="entry name" value="4-HYDROXYPHENYLACETATE 3-MONOOXYGENASE-RELATED"/>
    <property type="match status" value="1"/>
</dbReference>
<keyword evidence="6" id="KW-0413">Isomerase</keyword>
<feature type="domain" description="HpaB/PvcC/4-BUDH C-terminal" evidence="4">
    <location>
        <begin position="286"/>
        <end position="482"/>
    </location>
</feature>
<dbReference type="Gene3D" id="1.20.140.10">
    <property type="entry name" value="Butyryl-CoA Dehydrogenase, subunit A, domain 3"/>
    <property type="match status" value="1"/>
</dbReference>
<dbReference type="GO" id="GO:0016627">
    <property type="term" value="F:oxidoreductase activity, acting on the CH-CH group of donors"/>
    <property type="evidence" value="ECO:0007669"/>
    <property type="project" value="InterPro"/>
</dbReference>
<evidence type="ECO:0000259" key="5">
    <source>
        <dbReference type="Pfam" id="PF11794"/>
    </source>
</evidence>
<dbReference type="EMBL" id="UOGJ01000039">
    <property type="protein sequence ID" value="VAX35261.1"/>
    <property type="molecule type" value="Genomic_DNA"/>
</dbReference>